<dbReference type="AlphaFoldDB" id="A7B050"/>
<dbReference type="SMART" id="SM00354">
    <property type="entry name" value="HTH_LACI"/>
    <property type="match status" value="1"/>
</dbReference>
<dbReference type="Pfam" id="PF00532">
    <property type="entry name" value="Peripla_BP_1"/>
    <property type="match status" value="1"/>
</dbReference>
<evidence type="ECO:0000256" key="3">
    <source>
        <dbReference type="ARBA" id="ARBA00023163"/>
    </source>
</evidence>
<protein>
    <submittedName>
        <fullName evidence="5">Sugar-binding domain protein</fullName>
    </submittedName>
</protein>
<gene>
    <name evidence="5" type="ORF">RUMGNA_00925</name>
</gene>
<dbReference type="eggNOG" id="COG1609">
    <property type="taxonomic scope" value="Bacteria"/>
</dbReference>
<dbReference type="Pfam" id="PF00356">
    <property type="entry name" value="LacI"/>
    <property type="match status" value="1"/>
</dbReference>
<feature type="domain" description="HTH lacI-type" evidence="4">
    <location>
        <begin position="16"/>
        <end position="70"/>
    </location>
</feature>
<organism evidence="5 6">
    <name type="scientific">Mediterraneibacter gnavus (strain ATCC 29149 / DSM 114966 / JCM 6515 / VPI C7-9)</name>
    <name type="common">Ruminococcus gnavus</name>
    <dbReference type="NCBI Taxonomy" id="411470"/>
    <lineage>
        <taxon>Bacteria</taxon>
        <taxon>Bacillati</taxon>
        <taxon>Bacillota</taxon>
        <taxon>Clostridia</taxon>
        <taxon>Lachnospirales</taxon>
        <taxon>Lachnospiraceae</taxon>
        <taxon>Mediterraneibacter</taxon>
    </lineage>
</organism>
<reference evidence="5 6" key="1">
    <citation type="submission" date="2007-04" db="EMBL/GenBank/DDBJ databases">
        <authorList>
            <person name="Fulton L."/>
            <person name="Clifton S."/>
            <person name="Fulton B."/>
            <person name="Xu J."/>
            <person name="Minx P."/>
            <person name="Pepin K.H."/>
            <person name="Johnson M."/>
            <person name="Thiruvilangam P."/>
            <person name="Bhonagiri V."/>
            <person name="Nash W.E."/>
            <person name="Mardis E.R."/>
            <person name="Wilson R.K."/>
        </authorList>
    </citation>
    <scope>NUCLEOTIDE SEQUENCE [LARGE SCALE GENOMIC DNA]</scope>
    <source>
        <strain evidence="5 6">ATCC 29149</strain>
    </source>
</reference>
<evidence type="ECO:0000313" key="6">
    <source>
        <dbReference type="Proteomes" id="UP000004410"/>
    </source>
</evidence>
<dbReference type="Gene3D" id="3.40.50.2300">
    <property type="match status" value="2"/>
</dbReference>
<accession>A7B050</accession>
<dbReference type="SUPFAM" id="SSF47413">
    <property type="entry name" value="lambda repressor-like DNA-binding domains"/>
    <property type="match status" value="1"/>
</dbReference>
<dbReference type="CDD" id="cd06267">
    <property type="entry name" value="PBP1_LacI_sugar_binding-like"/>
    <property type="match status" value="1"/>
</dbReference>
<dbReference type="Gene3D" id="1.10.260.40">
    <property type="entry name" value="lambda repressor-like DNA-binding domains"/>
    <property type="match status" value="1"/>
</dbReference>
<reference evidence="5 6" key="2">
    <citation type="submission" date="2007-06" db="EMBL/GenBank/DDBJ databases">
        <title>Draft genome sequence of Ruminococcus gnavus (ATCC 29149).</title>
        <authorList>
            <person name="Sudarsanam P."/>
            <person name="Ley R."/>
            <person name="Guruge J."/>
            <person name="Turnbaugh P.J."/>
            <person name="Mahowald M."/>
            <person name="Liep D."/>
            <person name="Gordon J."/>
        </authorList>
    </citation>
    <scope>NUCLEOTIDE SEQUENCE [LARGE SCALE GENOMIC DNA]</scope>
    <source>
        <strain evidence="5 6">ATCC 29149</strain>
    </source>
</reference>
<evidence type="ECO:0000259" key="4">
    <source>
        <dbReference type="PROSITE" id="PS50932"/>
    </source>
</evidence>
<dbReference type="PROSITE" id="PS50932">
    <property type="entry name" value="HTH_LACI_2"/>
    <property type="match status" value="1"/>
</dbReference>
<evidence type="ECO:0000256" key="2">
    <source>
        <dbReference type="ARBA" id="ARBA00023125"/>
    </source>
</evidence>
<dbReference type="Proteomes" id="UP000004410">
    <property type="component" value="Unassembled WGS sequence"/>
</dbReference>
<sequence>MQSFVSNRLIKEAIMATLKDVAKLACVDVSTVSRALNNTSYVHPDTKARILAAVKELSYQPNVLAKGLRQGKRHTIGIVVPRLSMTVFAELIQGIDEEARYHGYSILVCTTEDDPDVERECLNRLRNGFVDGIIIAGTGKCGRLIRDIHASGISVVQIIRKQESHLSSVIANYKQSAYRAVKYLAGKGCKEIGLINGPMSLSTYYERYQGYKKAISELGLKEICPESTQQANTFEYGFQCAEFLLTNYFHLDAIITSVDIQGIGALRAVKEQAMLVPEDIRLIILTGHSIGGMLETTMTSLEIPAHEMGKKAALMAIEEIDAPSDQKPSPQHLVFEATLVERESS</sequence>
<dbReference type="GO" id="GO:0000976">
    <property type="term" value="F:transcription cis-regulatory region binding"/>
    <property type="evidence" value="ECO:0007669"/>
    <property type="project" value="TreeGrafter"/>
</dbReference>
<dbReference type="InterPro" id="IPR028082">
    <property type="entry name" value="Peripla_BP_I"/>
</dbReference>
<dbReference type="InterPro" id="IPR001761">
    <property type="entry name" value="Peripla_BP/Lac1_sug-bd_dom"/>
</dbReference>
<proteinExistence type="predicted"/>
<dbReference type="InterPro" id="IPR000843">
    <property type="entry name" value="HTH_LacI"/>
</dbReference>
<keyword evidence="3" id="KW-0804">Transcription</keyword>
<evidence type="ECO:0000313" key="5">
    <source>
        <dbReference type="EMBL" id="EDN78763.1"/>
    </source>
</evidence>
<comment type="caution">
    <text evidence="5">The sequence shown here is derived from an EMBL/GenBank/DDBJ whole genome shotgun (WGS) entry which is preliminary data.</text>
</comment>
<dbReference type="PaxDb" id="411470-RUMGNA_00925"/>
<dbReference type="InterPro" id="IPR010982">
    <property type="entry name" value="Lambda_DNA-bd_dom_sf"/>
</dbReference>
<dbReference type="SUPFAM" id="SSF53822">
    <property type="entry name" value="Periplasmic binding protein-like I"/>
    <property type="match status" value="1"/>
</dbReference>
<dbReference type="PANTHER" id="PTHR30146">
    <property type="entry name" value="LACI-RELATED TRANSCRIPTIONAL REPRESSOR"/>
    <property type="match status" value="1"/>
</dbReference>
<dbReference type="PANTHER" id="PTHR30146:SF109">
    <property type="entry name" value="HTH-TYPE TRANSCRIPTIONAL REGULATOR GALS"/>
    <property type="match status" value="1"/>
</dbReference>
<dbReference type="CDD" id="cd01392">
    <property type="entry name" value="HTH_LacI"/>
    <property type="match status" value="1"/>
</dbReference>
<evidence type="ECO:0000256" key="1">
    <source>
        <dbReference type="ARBA" id="ARBA00023015"/>
    </source>
</evidence>
<dbReference type="EMBL" id="AAYG02000008">
    <property type="protein sequence ID" value="EDN78763.1"/>
    <property type="molecule type" value="Genomic_DNA"/>
</dbReference>
<name>A7B050_MEDG7</name>
<keyword evidence="2" id="KW-0238">DNA-binding</keyword>
<keyword evidence="1" id="KW-0805">Transcription regulation</keyword>
<dbReference type="GO" id="GO:0003700">
    <property type="term" value="F:DNA-binding transcription factor activity"/>
    <property type="evidence" value="ECO:0007669"/>
    <property type="project" value="TreeGrafter"/>
</dbReference>